<keyword evidence="3 6" id="KW-0560">Oxidoreductase</keyword>
<dbReference type="PANTHER" id="PTHR42659:SF2">
    <property type="entry name" value="XANTHINE DEHYDROGENASE SUBUNIT C-RELATED"/>
    <property type="match status" value="1"/>
</dbReference>
<dbReference type="InterPro" id="IPR005107">
    <property type="entry name" value="CO_DH_flav_C"/>
</dbReference>
<dbReference type="PANTHER" id="PTHR42659">
    <property type="entry name" value="XANTHINE DEHYDROGENASE SUBUNIT C-RELATED"/>
    <property type="match status" value="1"/>
</dbReference>
<dbReference type="OrthoDB" id="9814706at2"/>
<feature type="domain" description="FAD-binding PCMH-type" evidence="5">
    <location>
        <begin position="2"/>
        <end position="217"/>
    </location>
</feature>
<dbReference type="InterPro" id="IPR017608">
    <property type="entry name" value="4hydrxbenzoyl-CoA_Rdtase_bsu"/>
</dbReference>
<name>A0A1H5RS34_9RHOO</name>
<dbReference type="EMBL" id="CP018839">
    <property type="protein sequence ID" value="APR05197.1"/>
    <property type="molecule type" value="Genomic_DNA"/>
</dbReference>
<dbReference type="InterPro" id="IPR051312">
    <property type="entry name" value="Diverse_Substr_Oxidored"/>
</dbReference>
<dbReference type="Gene3D" id="3.30.390.50">
    <property type="entry name" value="CO dehydrogenase flavoprotein, C-terminal domain"/>
    <property type="match status" value="1"/>
</dbReference>
<accession>A0A1H5RS34</accession>
<keyword evidence="1" id="KW-0285">Flavoprotein</keyword>
<dbReference type="SMART" id="SM01092">
    <property type="entry name" value="CO_deh_flav_C"/>
    <property type="match status" value="1"/>
</dbReference>
<dbReference type="EC" id="1.1.7.1" evidence="4"/>
<evidence type="ECO:0000256" key="1">
    <source>
        <dbReference type="ARBA" id="ARBA00022630"/>
    </source>
</evidence>
<keyword evidence="7" id="KW-1185">Reference proteome</keyword>
<evidence type="ECO:0000313" key="7">
    <source>
        <dbReference type="Proteomes" id="UP000185739"/>
    </source>
</evidence>
<dbReference type="InterPro" id="IPR016166">
    <property type="entry name" value="FAD-bd_PCMH"/>
</dbReference>
<organism evidence="6 7">
    <name type="scientific">Thauera chlorobenzoica</name>
    <dbReference type="NCBI Taxonomy" id="96773"/>
    <lineage>
        <taxon>Bacteria</taxon>
        <taxon>Pseudomonadati</taxon>
        <taxon>Pseudomonadota</taxon>
        <taxon>Betaproteobacteria</taxon>
        <taxon>Rhodocyclales</taxon>
        <taxon>Zoogloeaceae</taxon>
        <taxon>Thauera</taxon>
    </lineage>
</organism>
<dbReference type="Proteomes" id="UP000185739">
    <property type="component" value="Chromosome"/>
</dbReference>
<dbReference type="GO" id="GO:0071949">
    <property type="term" value="F:FAD binding"/>
    <property type="evidence" value="ECO:0007669"/>
    <property type="project" value="InterPro"/>
</dbReference>
<dbReference type="AlphaFoldDB" id="A0A1H5RS34"/>
<dbReference type="Pfam" id="PF00941">
    <property type="entry name" value="FAD_binding_5"/>
    <property type="match status" value="1"/>
</dbReference>
<reference evidence="6 7" key="1">
    <citation type="submission" date="2016-12" db="EMBL/GenBank/DDBJ databases">
        <title>Complete genome sequence of Thauera chlorobenzoica, a Betaproteobacterium degrading haloaromatics anaerobically to CO2 and halides.</title>
        <authorList>
            <person name="Goris T."/>
            <person name="Mergelsberg M."/>
            <person name="Boll M."/>
        </authorList>
    </citation>
    <scope>NUCLEOTIDE SEQUENCE [LARGE SCALE GENOMIC DNA]</scope>
    <source>
        <strain evidence="6 7">3CB1</strain>
    </source>
</reference>
<dbReference type="KEGG" id="tcl:Tchl_2357"/>
<sequence>MNILTDFRTHRPATLADAVNALAADATVPLGAGTDLLPNLRRGLGHPAALVDLTGIDGLGVISTLADGSLRLGAGATLEAIAEHDAIRTSWPALAQAAESVAGPTHRAAATLGGNLCQDTRCTFYNQSEWWRSGNSYCLKYKGDKCHVIVKSDRCYATYHGDVAPALMVLDARAEIVGPAGKRTVPVAQLFRESGAEHLTLEKGELLAAIEVPPTGAWKAAYSKVRIRDAVDFPLAGVAAALHRDGDRIAGLRVAITGSNSAPLMVPVDALVGGNWDDAAAETLAQLVRKTSNVLRTTITGVKYRRRVLLAISRKVVDQLWEAR</sequence>
<dbReference type="InterPro" id="IPR036318">
    <property type="entry name" value="FAD-bd_PCMH-like_sf"/>
</dbReference>
<protein>
    <recommendedName>
        <fullName evidence="4">4-hydroxybenzoyl-CoA reductase subunit beta</fullName>
        <ecNumber evidence="4">1.1.7.1</ecNumber>
    </recommendedName>
</protein>
<evidence type="ECO:0000256" key="2">
    <source>
        <dbReference type="ARBA" id="ARBA00022827"/>
    </source>
</evidence>
<dbReference type="InterPro" id="IPR036683">
    <property type="entry name" value="CO_DH_flav_C_dom_sf"/>
</dbReference>
<dbReference type="SUPFAM" id="SSF56176">
    <property type="entry name" value="FAD-binding/transporter-associated domain-like"/>
    <property type="match status" value="1"/>
</dbReference>
<dbReference type="InterPro" id="IPR002346">
    <property type="entry name" value="Mopterin_DH_FAD-bd"/>
</dbReference>
<dbReference type="Pfam" id="PF03450">
    <property type="entry name" value="CO_deh_flav_C"/>
    <property type="match status" value="1"/>
</dbReference>
<dbReference type="InterPro" id="IPR016167">
    <property type="entry name" value="FAD-bd_PCMH_sub1"/>
</dbReference>
<gene>
    <name evidence="6" type="ORF">Tchl_2357</name>
</gene>
<dbReference type="Gene3D" id="3.30.43.10">
    <property type="entry name" value="Uridine Diphospho-n-acetylenolpyruvylglucosamine Reductase, domain 2"/>
    <property type="match status" value="1"/>
</dbReference>
<proteinExistence type="predicted"/>
<evidence type="ECO:0000256" key="3">
    <source>
        <dbReference type="ARBA" id="ARBA00023002"/>
    </source>
</evidence>
<dbReference type="Gene3D" id="3.30.465.10">
    <property type="match status" value="2"/>
</dbReference>
<dbReference type="STRING" id="96773.Tchl_2357"/>
<dbReference type="NCBIfam" id="TIGR03195">
    <property type="entry name" value="4hydrxCoA_B"/>
    <property type="match status" value="1"/>
</dbReference>
<dbReference type="RefSeq" id="WP_075148598.1">
    <property type="nucleotide sequence ID" value="NZ_CP018839.1"/>
</dbReference>
<evidence type="ECO:0000256" key="4">
    <source>
        <dbReference type="NCBIfam" id="TIGR03195"/>
    </source>
</evidence>
<dbReference type="GO" id="GO:0018525">
    <property type="term" value="F:4-hydroxybenzoyl-CoA reductase activity"/>
    <property type="evidence" value="ECO:0007669"/>
    <property type="project" value="UniProtKB-EC"/>
</dbReference>
<dbReference type="InterPro" id="IPR016169">
    <property type="entry name" value="FAD-bd_PCMH_sub2"/>
</dbReference>
<dbReference type="PROSITE" id="PS51387">
    <property type="entry name" value="FAD_PCMH"/>
    <property type="match status" value="1"/>
</dbReference>
<evidence type="ECO:0000259" key="5">
    <source>
        <dbReference type="PROSITE" id="PS51387"/>
    </source>
</evidence>
<dbReference type="SUPFAM" id="SSF55447">
    <property type="entry name" value="CO dehydrogenase flavoprotein C-terminal domain-like"/>
    <property type="match status" value="1"/>
</dbReference>
<keyword evidence="2" id="KW-0274">FAD</keyword>
<evidence type="ECO:0000313" key="6">
    <source>
        <dbReference type="EMBL" id="APR05197.1"/>
    </source>
</evidence>